<reference evidence="3" key="2">
    <citation type="submission" date="2023-05" db="EMBL/GenBank/DDBJ databases">
        <authorList>
            <consortium name="Lawrence Berkeley National Laboratory"/>
            <person name="Steindorff A."/>
            <person name="Hensen N."/>
            <person name="Bonometti L."/>
            <person name="Westerberg I."/>
            <person name="Brannstrom I.O."/>
            <person name="Guillou S."/>
            <person name="Cros-Aarteil S."/>
            <person name="Calhoun S."/>
            <person name="Haridas S."/>
            <person name="Kuo A."/>
            <person name="Mondo S."/>
            <person name="Pangilinan J."/>
            <person name="Riley R."/>
            <person name="Labutti K."/>
            <person name="Andreopoulos B."/>
            <person name="Lipzen A."/>
            <person name="Chen C."/>
            <person name="Yanf M."/>
            <person name="Daum C."/>
            <person name="Ng V."/>
            <person name="Clum A."/>
            <person name="Ohm R."/>
            <person name="Martin F."/>
            <person name="Silar P."/>
            <person name="Natvig D."/>
            <person name="Lalanne C."/>
            <person name="Gautier V."/>
            <person name="Ament-Velasquez S.L."/>
            <person name="Kruys A."/>
            <person name="Hutchinson M.I."/>
            <person name="Powell A.J."/>
            <person name="Barry K."/>
            <person name="Miller A.N."/>
            <person name="Grigoriev I.V."/>
            <person name="Debuchy R."/>
            <person name="Gladieux P."/>
            <person name="Thoren M.H."/>
            <person name="Johannesson H."/>
        </authorList>
    </citation>
    <scope>NUCLEOTIDE SEQUENCE</scope>
    <source>
        <strain evidence="3">PSN293</strain>
    </source>
</reference>
<protein>
    <recommendedName>
        <fullName evidence="2">SRR1-like domain-containing protein</fullName>
    </recommendedName>
</protein>
<evidence type="ECO:0000259" key="2">
    <source>
        <dbReference type="Pfam" id="PF07985"/>
    </source>
</evidence>
<organism evidence="3 4">
    <name type="scientific">Rhypophila decipiens</name>
    <dbReference type="NCBI Taxonomy" id="261697"/>
    <lineage>
        <taxon>Eukaryota</taxon>
        <taxon>Fungi</taxon>
        <taxon>Dikarya</taxon>
        <taxon>Ascomycota</taxon>
        <taxon>Pezizomycotina</taxon>
        <taxon>Sordariomycetes</taxon>
        <taxon>Sordariomycetidae</taxon>
        <taxon>Sordariales</taxon>
        <taxon>Naviculisporaceae</taxon>
        <taxon>Rhypophila</taxon>
    </lineage>
</organism>
<dbReference type="EMBL" id="MU858115">
    <property type="protein sequence ID" value="KAK4213084.1"/>
    <property type="molecule type" value="Genomic_DNA"/>
</dbReference>
<dbReference type="PANTHER" id="PTHR42080:SF3">
    <property type="entry name" value="SRR1-LIKE DOMAIN-CONTAINING PROTEIN"/>
    <property type="match status" value="1"/>
</dbReference>
<dbReference type="Pfam" id="PF07985">
    <property type="entry name" value="SRR1"/>
    <property type="match status" value="1"/>
</dbReference>
<evidence type="ECO:0000313" key="4">
    <source>
        <dbReference type="Proteomes" id="UP001301769"/>
    </source>
</evidence>
<feature type="region of interest" description="Disordered" evidence="1">
    <location>
        <begin position="341"/>
        <end position="371"/>
    </location>
</feature>
<sequence>MGSNAQNPQDEALSSANEERLQYLAEATRVRHIYKSGVPLFTKEKMRDLGKQMAAIKTTGKPGIIYTADLQGNTMECSINEGDGPQPYMIYRGIFQLLDKNPEISGSRLLPILVLDGEYPPERFSKHLSVEKLVAQLYDAKAQWESGPECPELRALISKTEFPHVRKIVGFGCGSLSEDSKFSNRPPMFQHTFMLTLRDILQQKQGVTVQAFAQDPAYNVRHKDALSAVGIKAVDDPDGWLEVDDETIVFTVFPTVPVRQIIADIARPAAMIWRRVERLQRYSSSFLDEASPRVKAMVRDHYTEVDFTKVVNVKLPGSPDTFFDDITTLYVRKEYQRRWKPRDRGLRPKSAQDKPSDGGSRPLFLTDITDL</sequence>
<evidence type="ECO:0000256" key="1">
    <source>
        <dbReference type="SAM" id="MobiDB-lite"/>
    </source>
</evidence>
<dbReference type="AlphaFoldDB" id="A0AAN7B7F8"/>
<proteinExistence type="predicted"/>
<keyword evidence="4" id="KW-1185">Reference proteome</keyword>
<feature type="domain" description="SRR1-like" evidence="2">
    <location>
        <begin position="159"/>
        <end position="297"/>
    </location>
</feature>
<gene>
    <name evidence="3" type="ORF">QBC37DRAFT_388299</name>
</gene>
<dbReference type="PANTHER" id="PTHR42080">
    <property type="entry name" value="SRR1 DOMAIN-CONTAINING PROTEIN"/>
    <property type="match status" value="1"/>
</dbReference>
<reference evidence="3" key="1">
    <citation type="journal article" date="2023" name="Mol. Phylogenet. Evol.">
        <title>Genome-scale phylogeny and comparative genomics of the fungal order Sordariales.</title>
        <authorList>
            <person name="Hensen N."/>
            <person name="Bonometti L."/>
            <person name="Westerberg I."/>
            <person name="Brannstrom I.O."/>
            <person name="Guillou S."/>
            <person name="Cros-Aarteil S."/>
            <person name="Calhoun S."/>
            <person name="Haridas S."/>
            <person name="Kuo A."/>
            <person name="Mondo S."/>
            <person name="Pangilinan J."/>
            <person name="Riley R."/>
            <person name="LaButti K."/>
            <person name="Andreopoulos B."/>
            <person name="Lipzen A."/>
            <person name="Chen C."/>
            <person name="Yan M."/>
            <person name="Daum C."/>
            <person name="Ng V."/>
            <person name="Clum A."/>
            <person name="Steindorff A."/>
            <person name="Ohm R.A."/>
            <person name="Martin F."/>
            <person name="Silar P."/>
            <person name="Natvig D.O."/>
            <person name="Lalanne C."/>
            <person name="Gautier V."/>
            <person name="Ament-Velasquez S.L."/>
            <person name="Kruys A."/>
            <person name="Hutchinson M.I."/>
            <person name="Powell A.J."/>
            <person name="Barry K."/>
            <person name="Miller A.N."/>
            <person name="Grigoriev I.V."/>
            <person name="Debuchy R."/>
            <person name="Gladieux P."/>
            <person name="Hiltunen Thoren M."/>
            <person name="Johannesson H."/>
        </authorList>
    </citation>
    <scope>NUCLEOTIDE SEQUENCE</scope>
    <source>
        <strain evidence="3">PSN293</strain>
    </source>
</reference>
<name>A0AAN7B7F8_9PEZI</name>
<dbReference type="InterPro" id="IPR012942">
    <property type="entry name" value="SRR1-like"/>
</dbReference>
<dbReference type="Proteomes" id="UP001301769">
    <property type="component" value="Unassembled WGS sequence"/>
</dbReference>
<accession>A0AAN7B7F8</accession>
<evidence type="ECO:0000313" key="3">
    <source>
        <dbReference type="EMBL" id="KAK4213084.1"/>
    </source>
</evidence>
<feature type="compositionally biased region" description="Basic and acidic residues" evidence="1">
    <location>
        <begin position="341"/>
        <end position="356"/>
    </location>
</feature>
<comment type="caution">
    <text evidence="3">The sequence shown here is derived from an EMBL/GenBank/DDBJ whole genome shotgun (WGS) entry which is preliminary data.</text>
</comment>